<proteinExistence type="predicted"/>
<keyword evidence="4" id="KW-1185">Reference proteome</keyword>
<dbReference type="PROSITE" id="PS01227">
    <property type="entry name" value="UPF0012"/>
    <property type="match status" value="1"/>
</dbReference>
<dbReference type="InterPro" id="IPR003010">
    <property type="entry name" value="C-N_Hydrolase"/>
</dbReference>
<dbReference type="Proteomes" id="UP001189429">
    <property type="component" value="Unassembled WGS sequence"/>
</dbReference>
<dbReference type="InterPro" id="IPR001110">
    <property type="entry name" value="UPF0012_CS"/>
</dbReference>
<reference evidence="3" key="1">
    <citation type="submission" date="2023-10" db="EMBL/GenBank/DDBJ databases">
        <authorList>
            <person name="Chen Y."/>
            <person name="Shah S."/>
            <person name="Dougan E. K."/>
            <person name="Thang M."/>
            <person name="Chan C."/>
        </authorList>
    </citation>
    <scope>NUCLEOTIDE SEQUENCE [LARGE SCALE GENOMIC DNA]</scope>
</reference>
<dbReference type="InterPro" id="IPR045254">
    <property type="entry name" value="Nit1/2_C-N_Hydrolase"/>
</dbReference>
<evidence type="ECO:0000256" key="1">
    <source>
        <dbReference type="ARBA" id="ARBA00022801"/>
    </source>
</evidence>
<dbReference type="Gene3D" id="3.60.110.10">
    <property type="entry name" value="Carbon-nitrogen hydrolase"/>
    <property type="match status" value="1"/>
</dbReference>
<dbReference type="PROSITE" id="PS50263">
    <property type="entry name" value="CN_HYDROLASE"/>
    <property type="match status" value="1"/>
</dbReference>
<dbReference type="PANTHER" id="PTHR23088">
    <property type="entry name" value="NITRILASE-RELATED"/>
    <property type="match status" value="1"/>
</dbReference>
<protein>
    <recommendedName>
        <fullName evidence="2">CN hydrolase domain-containing protein</fullName>
    </recommendedName>
</protein>
<keyword evidence="1" id="KW-0378">Hydrolase</keyword>
<dbReference type="SUPFAM" id="SSF56317">
    <property type="entry name" value="Carbon-nitrogen hydrolase"/>
    <property type="match status" value="1"/>
</dbReference>
<dbReference type="PANTHER" id="PTHR23088:SF30">
    <property type="entry name" value="OMEGA-AMIDASE NIT2"/>
    <property type="match status" value="1"/>
</dbReference>
<dbReference type="Pfam" id="PF00795">
    <property type="entry name" value="CN_hydrolase"/>
    <property type="match status" value="1"/>
</dbReference>
<feature type="domain" description="CN hydrolase" evidence="2">
    <location>
        <begin position="15"/>
        <end position="272"/>
    </location>
</feature>
<evidence type="ECO:0000259" key="2">
    <source>
        <dbReference type="PROSITE" id="PS50263"/>
    </source>
</evidence>
<dbReference type="CDD" id="cd07572">
    <property type="entry name" value="nit"/>
    <property type="match status" value="1"/>
</dbReference>
<dbReference type="EMBL" id="CAUYUJ010002986">
    <property type="protein sequence ID" value="CAK0803277.1"/>
    <property type="molecule type" value="Genomic_DNA"/>
</dbReference>
<name>A0ABN9QE38_9DINO</name>
<evidence type="ECO:0000313" key="4">
    <source>
        <dbReference type="Proteomes" id="UP001189429"/>
    </source>
</evidence>
<sequence length="313" mass="33694">MAGAANGKVGSNAKFKMGFCQTAVSKDKAVSLENAKAALVKAVGMGAELVVLGEMFSCPYATKFFREYGERFSEPLSAEACPSAKMLSDLAKEHGVWIVGGSIPELEGDKVYNTCLVFDSKGAVVGRHRKAHLFDIDVPATEGRPAIKFKESDVLSGGEQVTLVDLPWCRMGVGICYDIRFPEYALSMRGLGAKLLVYPGAFNMTTGPAHWSVLSRGRAVDTQAYVAVVSPARSEDKDDYQAYGHSLLVNPWAEVVVEAEHEPGVWVAEVDPAEADRIRMQVPTSFQKLGGLYVPYAARGAGDGAPEAKRPKL</sequence>
<evidence type="ECO:0000313" key="3">
    <source>
        <dbReference type="EMBL" id="CAK0803277.1"/>
    </source>
</evidence>
<gene>
    <name evidence="3" type="ORF">PCOR1329_LOCUS10516</name>
</gene>
<dbReference type="InterPro" id="IPR036526">
    <property type="entry name" value="C-N_Hydrolase_sf"/>
</dbReference>
<accession>A0ABN9QE38</accession>
<organism evidence="3 4">
    <name type="scientific">Prorocentrum cordatum</name>
    <dbReference type="NCBI Taxonomy" id="2364126"/>
    <lineage>
        <taxon>Eukaryota</taxon>
        <taxon>Sar</taxon>
        <taxon>Alveolata</taxon>
        <taxon>Dinophyceae</taxon>
        <taxon>Prorocentrales</taxon>
        <taxon>Prorocentraceae</taxon>
        <taxon>Prorocentrum</taxon>
    </lineage>
</organism>
<comment type="caution">
    <text evidence="3">The sequence shown here is derived from an EMBL/GenBank/DDBJ whole genome shotgun (WGS) entry which is preliminary data.</text>
</comment>